<protein>
    <submittedName>
        <fullName evidence="2">Uncharacterized protein</fullName>
    </submittedName>
</protein>
<dbReference type="Proteomes" id="UP000054516">
    <property type="component" value="Unassembled WGS sequence"/>
</dbReference>
<feature type="region of interest" description="Disordered" evidence="1">
    <location>
        <begin position="26"/>
        <end position="45"/>
    </location>
</feature>
<feature type="compositionally biased region" description="Basic residues" evidence="1">
    <location>
        <begin position="94"/>
        <end position="105"/>
    </location>
</feature>
<dbReference type="AlphaFoldDB" id="A0A1W2TW06"/>
<sequence>MLPPIDDNILKSNPRFEKLYNTITTSILNPDGSSRADPSAKQRDAVREELKAYRLKAARVHLLRTAISTAVPTQPPQPGKQEGGEQSRQQQKQRQSKYQHGRTKSRSQSQSQIQAQAPQTPSLPPDLVQLLFLIPPFLNNAAVLPPASIKLLLTSPPFTELPALFPKVLELVSMRLAAEAKTLARVLSPSTNPSYIHRVISSLPSMASTLVAELAASKVKLSRARLATTAALTRHLQQHTEALVLLLGALEAKHGPIARASELRAAEARQEAEAWALAATALLWETRHLAYPPEARAALINYRQHLLDAGRRLEDGARVREAELADYGVDVSRRASLDMTPAGNRLLRPSRGGRRNNSVDENKERTMRELARVWREMETRLQEIQGDLKRLR</sequence>
<proteinExistence type="predicted"/>
<dbReference type="EMBL" id="DF977532">
    <property type="protein sequence ID" value="GAP92837.2"/>
    <property type="molecule type" value="Genomic_DNA"/>
</dbReference>
<dbReference type="OrthoDB" id="66964at2759"/>
<gene>
    <name evidence="2" type="ORF">SAMD00023353_8700060</name>
</gene>
<feature type="compositionally biased region" description="Low complexity" evidence="1">
    <location>
        <begin position="84"/>
        <end position="93"/>
    </location>
</feature>
<feature type="region of interest" description="Disordered" evidence="1">
    <location>
        <begin position="342"/>
        <end position="364"/>
    </location>
</feature>
<accession>A0A1W2TW06</accession>
<keyword evidence="3" id="KW-1185">Reference proteome</keyword>
<evidence type="ECO:0000313" key="2">
    <source>
        <dbReference type="EMBL" id="GAP92837.2"/>
    </source>
</evidence>
<evidence type="ECO:0000313" key="3">
    <source>
        <dbReference type="Proteomes" id="UP000054516"/>
    </source>
</evidence>
<organism evidence="2">
    <name type="scientific">Rosellinia necatrix</name>
    <name type="common">White root-rot fungus</name>
    <dbReference type="NCBI Taxonomy" id="77044"/>
    <lineage>
        <taxon>Eukaryota</taxon>
        <taxon>Fungi</taxon>
        <taxon>Dikarya</taxon>
        <taxon>Ascomycota</taxon>
        <taxon>Pezizomycotina</taxon>
        <taxon>Sordariomycetes</taxon>
        <taxon>Xylariomycetidae</taxon>
        <taxon>Xylariales</taxon>
        <taxon>Xylariaceae</taxon>
        <taxon>Rosellinia</taxon>
    </lineage>
</organism>
<reference evidence="2" key="1">
    <citation type="submission" date="2016-03" db="EMBL/GenBank/DDBJ databases">
        <title>Draft genome sequence of Rosellinia necatrix.</title>
        <authorList>
            <person name="Kanematsu S."/>
        </authorList>
    </citation>
    <scope>NUCLEOTIDE SEQUENCE [LARGE SCALE GENOMIC DNA]</scope>
    <source>
        <strain evidence="2">W97</strain>
    </source>
</reference>
<dbReference type="STRING" id="77044.A0A1W2TW06"/>
<dbReference type="OMA" id="SNLRTWA"/>
<name>A0A1W2TW06_ROSNE</name>
<feature type="region of interest" description="Disordered" evidence="1">
    <location>
        <begin position="68"/>
        <end position="121"/>
    </location>
</feature>
<evidence type="ECO:0000256" key="1">
    <source>
        <dbReference type="SAM" id="MobiDB-lite"/>
    </source>
</evidence>
<feature type="compositionally biased region" description="Low complexity" evidence="1">
    <location>
        <begin position="106"/>
        <end position="120"/>
    </location>
</feature>